<dbReference type="GeneID" id="73470141"/>
<name>A0A8J5QHI9_9ASCO</name>
<evidence type="ECO:0000256" key="4">
    <source>
        <dbReference type="ARBA" id="ARBA00012895"/>
    </source>
</evidence>
<evidence type="ECO:0000259" key="10">
    <source>
        <dbReference type="Pfam" id="PF04406"/>
    </source>
</evidence>
<comment type="cofactor">
    <cofactor evidence="2">
        <name>Mg(2+)</name>
        <dbReference type="ChEBI" id="CHEBI:18420"/>
    </cofactor>
</comment>
<reference evidence="12 13" key="1">
    <citation type="journal article" date="2021" name="DNA Res.">
        <title>Genome analysis of Candida subhashii reveals its hybrid nature and dual mitochondrial genome conformations.</title>
        <authorList>
            <person name="Mixao V."/>
            <person name="Hegedusova E."/>
            <person name="Saus E."/>
            <person name="Pryszcz L.P."/>
            <person name="Cillingova A."/>
            <person name="Nosek J."/>
            <person name="Gabaldon T."/>
        </authorList>
    </citation>
    <scope>NUCLEOTIDE SEQUENCE [LARGE SCALE GENOMIC DNA]</scope>
    <source>
        <strain evidence="12 13">CBS 10753</strain>
    </source>
</reference>
<keyword evidence="5" id="KW-0479">Metal-binding</keyword>
<evidence type="ECO:0000256" key="7">
    <source>
        <dbReference type="ARBA" id="ARBA00023029"/>
    </source>
</evidence>
<dbReference type="GO" id="GO:0005524">
    <property type="term" value="F:ATP binding"/>
    <property type="evidence" value="ECO:0007669"/>
    <property type="project" value="InterPro"/>
</dbReference>
<evidence type="ECO:0000256" key="1">
    <source>
        <dbReference type="ARBA" id="ARBA00000185"/>
    </source>
</evidence>
<dbReference type="EC" id="5.6.2.2" evidence="4"/>
<evidence type="ECO:0000256" key="3">
    <source>
        <dbReference type="ARBA" id="ARBA00006559"/>
    </source>
</evidence>
<comment type="similarity">
    <text evidence="3">Belongs to the TOP6A family.</text>
</comment>
<organism evidence="12 13">
    <name type="scientific">[Candida] subhashii</name>
    <dbReference type="NCBI Taxonomy" id="561895"/>
    <lineage>
        <taxon>Eukaryota</taxon>
        <taxon>Fungi</taxon>
        <taxon>Dikarya</taxon>
        <taxon>Ascomycota</taxon>
        <taxon>Saccharomycotina</taxon>
        <taxon>Pichiomycetes</taxon>
        <taxon>Debaryomycetaceae</taxon>
        <taxon>Spathaspora</taxon>
    </lineage>
</organism>
<keyword evidence="8" id="KW-0238">DNA-binding</keyword>
<dbReference type="Proteomes" id="UP000694255">
    <property type="component" value="Unassembled WGS sequence"/>
</dbReference>
<dbReference type="InterPro" id="IPR002815">
    <property type="entry name" value="Spo11/TopoVI_A"/>
</dbReference>
<evidence type="ECO:0000256" key="9">
    <source>
        <dbReference type="ARBA" id="ARBA00023235"/>
    </source>
</evidence>
<dbReference type="Pfam" id="PF04406">
    <property type="entry name" value="TP6A_N"/>
    <property type="match status" value="1"/>
</dbReference>
<gene>
    <name evidence="12" type="ORF">J8A68_003340</name>
</gene>
<dbReference type="GO" id="GO:0000228">
    <property type="term" value="C:nuclear chromosome"/>
    <property type="evidence" value="ECO:0007669"/>
    <property type="project" value="TreeGrafter"/>
</dbReference>
<dbReference type="PANTHER" id="PTHR10848">
    <property type="entry name" value="MEIOTIC RECOMBINATION PROTEIN SPO11"/>
    <property type="match status" value="1"/>
</dbReference>
<keyword evidence="7" id="KW-0799">Topoisomerase</keyword>
<evidence type="ECO:0000259" key="11">
    <source>
        <dbReference type="Pfam" id="PF21180"/>
    </source>
</evidence>
<evidence type="ECO:0000256" key="5">
    <source>
        <dbReference type="ARBA" id="ARBA00022723"/>
    </source>
</evidence>
<dbReference type="GO" id="GO:0007131">
    <property type="term" value="P:reciprocal meiotic recombination"/>
    <property type="evidence" value="ECO:0007669"/>
    <property type="project" value="TreeGrafter"/>
</dbReference>
<dbReference type="EMBL" id="JAGSYN010000144">
    <property type="protein sequence ID" value="KAG7663162.1"/>
    <property type="molecule type" value="Genomic_DNA"/>
</dbReference>
<dbReference type="InterPro" id="IPR013049">
    <property type="entry name" value="Spo11/TopoVI_A_N"/>
</dbReference>
<dbReference type="GO" id="GO:0003918">
    <property type="term" value="F:DNA topoisomerase type II (double strand cut, ATP-hydrolyzing) activity"/>
    <property type="evidence" value="ECO:0007669"/>
    <property type="project" value="UniProtKB-EC"/>
</dbReference>
<dbReference type="GO" id="GO:0046872">
    <property type="term" value="F:metal ion binding"/>
    <property type="evidence" value="ECO:0007669"/>
    <property type="project" value="UniProtKB-KW"/>
</dbReference>
<evidence type="ECO:0000256" key="8">
    <source>
        <dbReference type="ARBA" id="ARBA00023125"/>
    </source>
</evidence>
<accession>A0A8J5QHI9</accession>
<dbReference type="InterPro" id="IPR034136">
    <property type="entry name" value="TOPRIM_Topo6A/Spo11"/>
</dbReference>
<dbReference type="AlphaFoldDB" id="A0A8J5QHI9"/>
<protein>
    <recommendedName>
        <fullName evidence="4">DNA topoisomerase (ATP-hydrolyzing)</fullName>
        <ecNumber evidence="4">5.6.2.2</ecNumber>
    </recommendedName>
</protein>
<keyword evidence="6" id="KW-0460">Magnesium</keyword>
<evidence type="ECO:0000313" key="12">
    <source>
        <dbReference type="EMBL" id="KAG7663162.1"/>
    </source>
</evidence>
<dbReference type="GO" id="GO:0003677">
    <property type="term" value="F:DNA binding"/>
    <property type="evidence" value="ECO:0007669"/>
    <property type="project" value="UniProtKB-KW"/>
</dbReference>
<evidence type="ECO:0000313" key="13">
    <source>
        <dbReference type="Proteomes" id="UP000694255"/>
    </source>
</evidence>
<evidence type="ECO:0000256" key="6">
    <source>
        <dbReference type="ARBA" id="ARBA00022842"/>
    </source>
</evidence>
<sequence>MKGGTIIEIVDDSSRSCSSSTDRNKKTISINQFSSKENELLKFSSIIKIIRLLINHIQQPNKITTIRDIYYQDVNLFEHKQINCKNLLTLIIEESLQWSLENDIGIYPSPKGLVYGDWFFQTKNQPTLIPINFQKVLITANDKDSDRKLLIVVLEKDAVFQSFVNFLGKSNSTILSNFLIITGKGYPDKLTQKFLFWLKQSFKNTVSVGFFDSDVYGINIYKQYLKYDNSLIYGGVYLIETDLVNWLQINLREITLIINMLKKNSDGDKSSEMWRRELTRGLLLFNKSEMNVIELSNNNSINDYLIGKIQSIE</sequence>
<proteinExistence type="inferred from homology"/>
<dbReference type="Pfam" id="PF21180">
    <property type="entry name" value="TOP6A-Spo11_Toprim"/>
    <property type="match status" value="1"/>
</dbReference>
<feature type="domain" description="Topoisomerase 6 subunit A/Spo11 TOPRIM" evidence="11">
    <location>
        <begin position="151"/>
        <end position="254"/>
    </location>
</feature>
<comment type="caution">
    <text evidence="12">The sequence shown here is derived from an EMBL/GenBank/DDBJ whole genome shotgun (WGS) entry which is preliminary data.</text>
</comment>
<dbReference type="PANTHER" id="PTHR10848:SF0">
    <property type="entry name" value="MEIOTIC RECOMBINATION PROTEIN SPO11"/>
    <property type="match status" value="1"/>
</dbReference>
<dbReference type="GO" id="GO:0000706">
    <property type="term" value="P:meiotic DNA double-strand break processing"/>
    <property type="evidence" value="ECO:0007669"/>
    <property type="project" value="TreeGrafter"/>
</dbReference>
<evidence type="ECO:0000256" key="2">
    <source>
        <dbReference type="ARBA" id="ARBA00001946"/>
    </source>
</evidence>
<dbReference type="OrthoDB" id="5377392at2759"/>
<feature type="domain" description="Spo11/DNA topoisomerase VI subunit A N-terminal" evidence="10">
    <location>
        <begin position="42"/>
        <end position="89"/>
    </location>
</feature>
<dbReference type="RefSeq" id="XP_049263394.1">
    <property type="nucleotide sequence ID" value="XM_049407186.1"/>
</dbReference>
<dbReference type="GO" id="GO:0042138">
    <property type="term" value="P:meiotic DNA double-strand break formation"/>
    <property type="evidence" value="ECO:0007669"/>
    <property type="project" value="TreeGrafter"/>
</dbReference>
<keyword evidence="13" id="KW-1185">Reference proteome</keyword>
<keyword evidence="9" id="KW-0413">Isomerase</keyword>
<comment type="catalytic activity">
    <reaction evidence="1">
        <text>ATP-dependent breakage, passage and rejoining of double-stranded DNA.</text>
        <dbReference type="EC" id="5.6.2.2"/>
    </reaction>
</comment>